<feature type="transmembrane region" description="Helical" evidence="1">
    <location>
        <begin position="16"/>
        <end position="36"/>
    </location>
</feature>
<name>A0A2S6IWP4_9ACTN</name>
<evidence type="ECO:0000259" key="2">
    <source>
        <dbReference type="Pfam" id="PF13400"/>
    </source>
</evidence>
<organism evidence="3 4">
    <name type="scientific">Kineococcus xinjiangensis</name>
    <dbReference type="NCBI Taxonomy" id="512762"/>
    <lineage>
        <taxon>Bacteria</taxon>
        <taxon>Bacillati</taxon>
        <taxon>Actinomycetota</taxon>
        <taxon>Actinomycetes</taxon>
        <taxon>Kineosporiales</taxon>
        <taxon>Kineosporiaceae</taxon>
        <taxon>Kineococcus</taxon>
    </lineage>
</organism>
<sequence>MSGVPPRRRVGDDRGSIAPVVPLLALVVLLLAGLVIDGSRQLNARARATAYAEEAARAGAAAVNLEVEELELLPSDVVAERVNRYCLDAAAAGAPIRNPGNCFQGLEDTKEAPVRRLVVVARVETAIPAGLLGIAGVRELAAAGEAKARPYQGLDETDVQ</sequence>
<evidence type="ECO:0000313" key="3">
    <source>
        <dbReference type="EMBL" id="PPK98777.1"/>
    </source>
</evidence>
<protein>
    <submittedName>
        <fullName evidence="3">Putative Flp pilus-assembly TadE/G-like protein</fullName>
    </submittedName>
</protein>
<dbReference type="Pfam" id="PF13400">
    <property type="entry name" value="Tad"/>
    <property type="match status" value="1"/>
</dbReference>
<dbReference type="Proteomes" id="UP000239485">
    <property type="component" value="Unassembled WGS sequence"/>
</dbReference>
<dbReference type="AlphaFoldDB" id="A0A2S6IWP4"/>
<feature type="domain" description="Putative Flp pilus-assembly TadG-like N-terminal" evidence="2">
    <location>
        <begin position="15"/>
        <end position="62"/>
    </location>
</feature>
<proteinExistence type="predicted"/>
<keyword evidence="1" id="KW-0812">Transmembrane</keyword>
<comment type="caution">
    <text evidence="3">The sequence shown here is derived from an EMBL/GenBank/DDBJ whole genome shotgun (WGS) entry which is preliminary data.</text>
</comment>
<accession>A0A2S6IWP4</accession>
<reference evidence="3 4" key="1">
    <citation type="submission" date="2018-02" db="EMBL/GenBank/DDBJ databases">
        <title>Genomic Encyclopedia of Archaeal and Bacterial Type Strains, Phase II (KMG-II): from individual species to whole genera.</title>
        <authorList>
            <person name="Goeker M."/>
        </authorList>
    </citation>
    <scope>NUCLEOTIDE SEQUENCE [LARGE SCALE GENOMIC DNA]</scope>
    <source>
        <strain evidence="3 4">DSM 22857</strain>
    </source>
</reference>
<keyword evidence="4" id="KW-1185">Reference proteome</keyword>
<keyword evidence="1" id="KW-0472">Membrane</keyword>
<keyword evidence="1" id="KW-1133">Transmembrane helix</keyword>
<gene>
    <name evidence="3" type="ORF">CLV92_101478</name>
</gene>
<dbReference type="InterPro" id="IPR028087">
    <property type="entry name" value="Tad_N"/>
</dbReference>
<dbReference type="EMBL" id="PTJD01000001">
    <property type="protein sequence ID" value="PPK98777.1"/>
    <property type="molecule type" value="Genomic_DNA"/>
</dbReference>
<evidence type="ECO:0000313" key="4">
    <source>
        <dbReference type="Proteomes" id="UP000239485"/>
    </source>
</evidence>
<evidence type="ECO:0000256" key="1">
    <source>
        <dbReference type="SAM" id="Phobius"/>
    </source>
</evidence>